<name>A0A0L8HFD3_OCTBM</name>
<evidence type="ECO:0000313" key="1">
    <source>
        <dbReference type="EMBL" id="KOF87917.1"/>
    </source>
</evidence>
<sequence>MNKEQPPSFERATENETSESVIYFIGRHNFSNLRCKTFLNVLLQSKCSAGFIIYRNIGLLKFTEKLGKYFTILHVK</sequence>
<dbReference type="EMBL" id="KQ418297">
    <property type="protein sequence ID" value="KOF87917.1"/>
    <property type="molecule type" value="Genomic_DNA"/>
</dbReference>
<dbReference type="AlphaFoldDB" id="A0A0L8HFD3"/>
<gene>
    <name evidence="1" type="ORF">OCBIM_22015864mg</name>
</gene>
<protein>
    <submittedName>
        <fullName evidence="1">Uncharacterized protein</fullName>
    </submittedName>
</protein>
<proteinExistence type="predicted"/>
<organism evidence="1">
    <name type="scientific">Octopus bimaculoides</name>
    <name type="common">California two-spotted octopus</name>
    <dbReference type="NCBI Taxonomy" id="37653"/>
    <lineage>
        <taxon>Eukaryota</taxon>
        <taxon>Metazoa</taxon>
        <taxon>Spiralia</taxon>
        <taxon>Lophotrochozoa</taxon>
        <taxon>Mollusca</taxon>
        <taxon>Cephalopoda</taxon>
        <taxon>Coleoidea</taxon>
        <taxon>Octopodiformes</taxon>
        <taxon>Octopoda</taxon>
        <taxon>Incirrata</taxon>
        <taxon>Octopodidae</taxon>
        <taxon>Octopus</taxon>
    </lineage>
</organism>
<accession>A0A0L8HFD3</accession>
<reference evidence="1" key="1">
    <citation type="submission" date="2015-07" db="EMBL/GenBank/DDBJ databases">
        <title>MeaNS - Measles Nucleotide Surveillance Program.</title>
        <authorList>
            <person name="Tran T."/>
            <person name="Druce J."/>
        </authorList>
    </citation>
    <scope>NUCLEOTIDE SEQUENCE</scope>
    <source>
        <strain evidence="1">UCB-OBI-ISO-001</strain>
        <tissue evidence="1">Gonad</tissue>
    </source>
</reference>